<keyword evidence="1" id="KW-0812">Transmembrane</keyword>
<gene>
    <name evidence="2" type="ORF">HELGO_WM14832</name>
</gene>
<protein>
    <submittedName>
        <fullName evidence="2">Uncharacterized protein</fullName>
    </submittedName>
</protein>
<evidence type="ECO:0000313" key="2">
    <source>
        <dbReference type="EMBL" id="CAA6811604.1"/>
    </source>
</evidence>
<dbReference type="AlphaFoldDB" id="A0A6S6SZU7"/>
<evidence type="ECO:0000256" key="1">
    <source>
        <dbReference type="SAM" id="Phobius"/>
    </source>
</evidence>
<accession>A0A6S6SZU7</accession>
<keyword evidence="1" id="KW-1133">Transmembrane helix</keyword>
<name>A0A6S6SZU7_9BACT</name>
<keyword evidence="1" id="KW-0472">Membrane</keyword>
<sequence>MLPLKIRYQSWFLAVNIIMAFLLILLSWYTHSLYRVGLGAIWMLISLNNIYNNSILELTDEELILRNGLGVVAKRYSYKESRVVVRDKAIYLDDKRVYKHLFTYLEADFERIRDCLVLNNPELNLDRHLIEDELDS</sequence>
<organism evidence="2">
    <name type="scientific">uncultured Aureispira sp</name>
    <dbReference type="NCBI Taxonomy" id="1331704"/>
    <lineage>
        <taxon>Bacteria</taxon>
        <taxon>Pseudomonadati</taxon>
        <taxon>Bacteroidota</taxon>
        <taxon>Saprospiria</taxon>
        <taxon>Saprospirales</taxon>
        <taxon>Saprospiraceae</taxon>
        <taxon>Aureispira</taxon>
        <taxon>environmental samples</taxon>
    </lineage>
</organism>
<reference evidence="2" key="1">
    <citation type="submission" date="2020-01" db="EMBL/GenBank/DDBJ databases">
        <authorList>
            <person name="Meier V. D."/>
            <person name="Meier V D."/>
        </authorList>
    </citation>
    <scope>NUCLEOTIDE SEQUENCE</scope>
    <source>
        <strain evidence="2">HLG_WM_MAG_10</strain>
    </source>
</reference>
<proteinExistence type="predicted"/>
<feature type="transmembrane region" description="Helical" evidence="1">
    <location>
        <begin position="12"/>
        <end position="30"/>
    </location>
</feature>
<dbReference type="EMBL" id="CACVAQ010000177">
    <property type="protein sequence ID" value="CAA6811604.1"/>
    <property type="molecule type" value="Genomic_DNA"/>
</dbReference>